<dbReference type="SUPFAM" id="SSF57667">
    <property type="entry name" value="beta-beta-alpha zinc fingers"/>
    <property type="match status" value="3"/>
</dbReference>
<organism evidence="13 14">
    <name type="scientific">Xenopus laevis</name>
    <name type="common">African clawed frog</name>
    <dbReference type="NCBI Taxonomy" id="8355"/>
    <lineage>
        <taxon>Eukaryota</taxon>
        <taxon>Metazoa</taxon>
        <taxon>Chordata</taxon>
        <taxon>Craniata</taxon>
        <taxon>Vertebrata</taxon>
        <taxon>Euteleostomi</taxon>
        <taxon>Amphibia</taxon>
        <taxon>Batrachia</taxon>
        <taxon>Anura</taxon>
        <taxon>Pipoidea</taxon>
        <taxon>Pipidae</taxon>
        <taxon>Xenopodinae</taxon>
        <taxon>Xenopus</taxon>
        <taxon>Xenopus</taxon>
    </lineage>
</organism>
<name>A0A8J0TVK0_XENLA</name>
<evidence type="ECO:0000256" key="9">
    <source>
        <dbReference type="ARBA" id="ARBA00023163"/>
    </source>
</evidence>
<dbReference type="GO" id="GO:0005634">
    <property type="term" value="C:nucleus"/>
    <property type="evidence" value="ECO:0007669"/>
    <property type="project" value="UniProtKB-SubCell"/>
</dbReference>
<protein>
    <submittedName>
        <fullName evidence="14">Gastrula zinc finger protein XlCGF67.1</fullName>
    </submittedName>
</protein>
<dbReference type="KEGG" id="xla:108703843"/>
<evidence type="ECO:0000256" key="10">
    <source>
        <dbReference type="ARBA" id="ARBA00023242"/>
    </source>
</evidence>
<dbReference type="FunFam" id="3.30.160.60:FF:002343">
    <property type="entry name" value="Zinc finger protein 33A"/>
    <property type="match status" value="1"/>
</dbReference>
<dbReference type="Pfam" id="PF13465">
    <property type="entry name" value="zf-H2C2_2"/>
    <property type="match status" value="1"/>
</dbReference>
<feature type="domain" description="C2H2-type" evidence="12">
    <location>
        <begin position="83"/>
        <end position="110"/>
    </location>
</feature>
<keyword evidence="8" id="KW-0238">DNA-binding</keyword>
<sequence length="241" mass="27530">MECSLSANYISDVVKEELVSWGERNKSDYRIITIAEPVQGTDEITSGRGYRLCNSSSDIKISNYGKNVNDSRLIANSDVQGMFMCTECDKVFSSKSTLVRHQRIHTGEKPYSCPDCGKWFAHRSNLNVHQRTHTGEKPFTCAECGKCFSRLQLLSEHHRIHTGEKPFICDECGKCFAYRSHYNEHLKTHIGRKPFCCCECGKCFGRRSRLNEHRRSHTDNIMFRPGFVGRPPRPGPRVAGF</sequence>
<dbReference type="FunFam" id="3.30.160.60:FF:002004">
    <property type="entry name" value="Zinc finger protein 473"/>
    <property type="match status" value="1"/>
</dbReference>
<comment type="subcellular location">
    <subcellularLocation>
        <location evidence="1">Nucleus</location>
    </subcellularLocation>
</comment>
<evidence type="ECO:0000256" key="3">
    <source>
        <dbReference type="ARBA" id="ARBA00022723"/>
    </source>
</evidence>
<dbReference type="AlphaFoldDB" id="A0A8J0TVK0"/>
<dbReference type="PROSITE" id="PS00028">
    <property type="entry name" value="ZINC_FINGER_C2H2_1"/>
    <property type="match status" value="5"/>
</dbReference>
<dbReference type="GO" id="GO:0000981">
    <property type="term" value="F:DNA-binding transcription factor activity, RNA polymerase II-specific"/>
    <property type="evidence" value="ECO:0000318"/>
    <property type="project" value="GO_Central"/>
</dbReference>
<dbReference type="FunFam" id="3.30.160.60:FF:000320">
    <property type="entry name" value="Zinc finger protein 777"/>
    <property type="match status" value="1"/>
</dbReference>
<evidence type="ECO:0000313" key="13">
    <source>
        <dbReference type="Proteomes" id="UP000186698"/>
    </source>
</evidence>
<dbReference type="PANTHER" id="PTHR24393">
    <property type="entry name" value="ZINC FINGER PROTEIN"/>
    <property type="match status" value="1"/>
</dbReference>
<dbReference type="Gene3D" id="3.30.160.60">
    <property type="entry name" value="Classic Zinc Finger"/>
    <property type="match status" value="5"/>
</dbReference>
<feature type="domain" description="C2H2-type" evidence="12">
    <location>
        <begin position="111"/>
        <end position="138"/>
    </location>
</feature>
<keyword evidence="13" id="KW-1185">Reference proteome</keyword>
<evidence type="ECO:0000256" key="11">
    <source>
        <dbReference type="PROSITE-ProRule" id="PRU00042"/>
    </source>
</evidence>
<keyword evidence="9" id="KW-0804">Transcription</keyword>
<evidence type="ECO:0000313" key="14">
    <source>
        <dbReference type="RefSeq" id="XP_018095640.2"/>
    </source>
</evidence>
<dbReference type="GO" id="GO:0006357">
    <property type="term" value="P:regulation of transcription by RNA polymerase II"/>
    <property type="evidence" value="ECO:0000318"/>
    <property type="project" value="GO_Central"/>
</dbReference>
<keyword evidence="6" id="KW-0862">Zinc</keyword>
<dbReference type="OrthoDB" id="427030at2759"/>
<dbReference type="InterPro" id="IPR036236">
    <property type="entry name" value="Znf_C2H2_sf"/>
</dbReference>
<dbReference type="RefSeq" id="XP_018095640.2">
    <property type="nucleotide sequence ID" value="XM_018240151.2"/>
</dbReference>
<keyword evidence="5 11" id="KW-0863">Zinc-finger</keyword>
<gene>
    <name evidence="14" type="primary">LOC108703843</name>
</gene>
<dbReference type="FunFam" id="3.30.160.60:FF:000340">
    <property type="entry name" value="zinc finger protein 473 isoform X1"/>
    <property type="match status" value="1"/>
</dbReference>
<keyword evidence="4" id="KW-0677">Repeat</keyword>
<dbReference type="GO" id="GO:0008270">
    <property type="term" value="F:zinc ion binding"/>
    <property type="evidence" value="ECO:0007669"/>
    <property type="project" value="UniProtKB-KW"/>
</dbReference>
<keyword evidence="7" id="KW-0805">Transcription regulation</keyword>
<dbReference type="PANTHER" id="PTHR24393:SF160">
    <property type="entry name" value="OOCYTE ZINC FINGER PROTEIN XLCOF7.2-LIKE"/>
    <property type="match status" value="1"/>
</dbReference>
<evidence type="ECO:0000256" key="1">
    <source>
        <dbReference type="ARBA" id="ARBA00004123"/>
    </source>
</evidence>
<dbReference type="Pfam" id="PF00096">
    <property type="entry name" value="zf-C2H2"/>
    <property type="match status" value="2"/>
</dbReference>
<evidence type="ECO:0000256" key="7">
    <source>
        <dbReference type="ARBA" id="ARBA00023015"/>
    </source>
</evidence>
<feature type="domain" description="C2H2-type" evidence="12">
    <location>
        <begin position="139"/>
        <end position="166"/>
    </location>
</feature>
<dbReference type="PROSITE" id="PS50157">
    <property type="entry name" value="ZINC_FINGER_C2H2_2"/>
    <property type="match status" value="5"/>
</dbReference>
<keyword evidence="10" id="KW-0539">Nucleus</keyword>
<dbReference type="GeneID" id="108703843"/>
<evidence type="ECO:0000256" key="4">
    <source>
        <dbReference type="ARBA" id="ARBA00022737"/>
    </source>
</evidence>
<evidence type="ECO:0000256" key="8">
    <source>
        <dbReference type="ARBA" id="ARBA00023125"/>
    </source>
</evidence>
<evidence type="ECO:0000256" key="5">
    <source>
        <dbReference type="ARBA" id="ARBA00022771"/>
    </source>
</evidence>
<comment type="similarity">
    <text evidence="2">Belongs to the krueppel C2H2-type zinc-finger protein family.</text>
</comment>
<feature type="domain" description="C2H2-type" evidence="12">
    <location>
        <begin position="167"/>
        <end position="194"/>
    </location>
</feature>
<proteinExistence type="inferred from homology"/>
<dbReference type="Proteomes" id="UP000186698">
    <property type="component" value="Chromosome 9_10L"/>
</dbReference>
<keyword evidence="3" id="KW-0479">Metal-binding</keyword>
<dbReference type="FunFam" id="3.30.160.60:FF:000624">
    <property type="entry name" value="zinc finger protein 697"/>
    <property type="match status" value="1"/>
</dbReference>
<dbReference type="GO" id="GO:0001228">
    <property type="term" value="F:DNA-binding transcription activator activity, RNA polymerase II-specific"/>
    <property type="evidence" value="ECO:0007669"/>
    <property type="project" value="TreeGrafter"/>
</dbReference>
<feature type="domain" description="C2H2-type" evidence="12">
    <location>
        <begin position="195"/>
        <end position="222"/>
    </location>
</feature>
<dbReference type="GO" id="GO:0000978">
    <property type="term" value="F:RNA polymerase II cis-regulatory region sequence-specific DNA binding"/>
    <property type="evidence" value="ECO:0000318"/>
    <property type="project" value="GO_Central"/>
</dbReference>
<reference evidence="14" key="1">
    <citation type="submission" date="2025-08" db="UniProtKB">
        <authorList>
            <consortium name="RefSeq"/>
        </authorList>
    </citation>
    <scope>IDENTIFICATION</scope>
    <source>
        <strain evidence="14">J_2021</strain>
        <tissue evidence="14">Erythrocytes</tissue>
    </source>
</reference>
<evidence type="ECO:0000259" key="12">
    <source>
        <dbReference type="PROSITE" id="PS50157"/>
    </source>
</evidence>
<dbReference type="InterPro" id="IPR013087">
    <property type="entry name" value="Znf_C2H2_type"/>
</dbReference>
<evidence type="ECO:0000256" key="2">
    <source>
        <dbReference type="ARBA" id="ARBA00006991"/>
    </source>
</evidence>
<dbReference type="SMART" id="SM00355">
    <property type="entry name" value="ZnF_C2H2"/>
    <property type="match status" value="5"/>
</dbReference>
<evidence type="ECO:0000256" key="6">
    <source>
        <dbReference type="ARBA" id="ARBA00022833"/>
    </source>
</evidence>
<accession>A0A8J0TVK0</accession>